<dbReference type="Pfam" id="PF13620">
    <property type="entry name" value="CarboxypepD_reg"/>
    <property type="match status" value="1"/>
</dbReference>
<dbReference type="AlphaFoldDB" id="A0A916JCE4"/>
<evidence type="ECO:0008006" key="4">
    <source>
        <dbReference type="Google" id="ProtNLM"/>
    </source>
</evidence>
<gene>
    <name evidence="2" type="ORF">DYBT9275_02338</name>
</gene>
<sequence length="794" mass="88032">MKKLFSFILSIFISQHLYAQQGTQTIRGVIRDEVSQSPVIGASILLLQTEGDNPVGTVTDVNGEFRMTGIPNGRQSLRITSVGYEEQTLGNIVVSAGKEVILTITMTENIQKLNEVTVTADRKNDQSKTNNELALVGGRSFNIDDTRRYAGTLGDPSRMAANFAGVVSGNDARNDIVVRGNSPSGMLWQLEGLNIPNPNHFGSLGSTGGPVSMLNNNTLDKSDFLTSAFPAQYGNALAAVFDLRMREGNNQKNEFLGQLGFNGFELGAEGPLSRKSKASYLLNYRYSTLGVFKALGIRFGTGTAVPDYNDLNFKIAIPTGTRGKFTAFGIMGGSDVAFLGNEVDTTASNLYGSENTNTRAKYKTNIAGLSYEHTFSAKTFAKLTLGTSTTNEKAEGDSISIVTREAFKSGESRFKTTKYSAVFNLRHKINTKHSLYGGVTTDLLGFDLYSRSFYEGGLYDTLRLDVKGENTLLTQAYLQWKYRISRSLILTTGMHGQHFSLNDHMALNPRLGLQYAFGRGQSISVGYGLNSQAQNIYTYFIQTQKDAGAELTNKNLDFTRSHHFIMSYENRIGENLLLKIEPYYQQLYHVPVERNRSSFSILNTGSTFGGVDKDSLVNEGTGENLGIELTLERYFNKGYFFLLTTSLFNSKYKGSDGISRNTAFNSHYVLNLLAGKEVRLGTRRDNVVSASIRTTLVGGKYVAPLNLEQSRIQGKAVYDETLAFSERQPTYFRTDLKLSYRKELRKCSIEGSIDIQNLTCNKNTFMQTYNARTNSMATIYQTGFFPMSQFRITF</sequence>
<feature type="signal peptide" evidence="1">
    <location>
        <begin position="1"/>
        <end position="19"/>
    </location>
</feature>
<feature type="chain" id="PRO_5037916489" description="TonB-dependent receptor" evidence="1">
    <location>
        <begin position="20"/>
        <end position="794"/>
    </location>
</feature>
<keyword evidence="3" id="KW-1185">Reference proteome</keyword>
<dbReference type="EMBL" id="CAJRAF010000002">
    <property type="protein sequence ID" value="CAG4999896.1"/>
    <property type="molecule type" value="Genomic_DNA"/>
</dbReference>
<reference evidence="2" key="1">
    <citation type="submission" date="2021-04" db="EMBL/GenBank/DDBJ databases">
        <authorList>
            <person name="Rodrigo-Torres L."/>
            <person name="Arahal R. D."/>
            <person name="Lucena T."/>
        </authorList>
    </citation>
    <scope>NUCLEOTIDE SEQUENCE</scope>
    <source>
        <strain evidence="2">CECT 9275</strain>
    </source>
</reference>
<dbReference type="Proteomes" id="UP000680038">
    <property type="component" value="Unassembled WGS sequence"/>
</dbReference>
<dbReference type="RefSeq" id="WP_215238982.1">
    <property type="nucleotide sequence ID" value="NZ_CAJRAF010000002.1"/>
</dbReference>
<comment type="caution">
    <text evidence="2">The sequence shown here is derived from an EMBL/GenBank/DDBJ whole genome shotgun (WGS) entry which is preliminary data.</text>
</comment>
<organism evidence="2 3">
    <name type="scientific">Dyadobacter helix</name>
    <dbReference type="NCBI Taxonomy" id="2822344"/>
    <lineage>
        <taxon>Bacteria</taxon>
        <taxon>Pseudomonadati</taxon>
        <taxon>Bacteroidota</taxon>
        <taxon>Cytophagia</taxon>
        <taxon>Cytophagales</taxon>
        <taxon>Spirosomataceae</taxon>
        <taxon>Dyadobacter</taxon>
    </lineage>
</organism>
<dbReference type="Gene3D" id="2.60.40.1120">
    <property type="entry name" value="Carboxypeptidase-like, regulatory domain"/>
    <property type="match status" value="1"/>
</dbReference>
<evidence type="ECO:0000313" key="3">
    <source>
        <dbReference type="Proteomes" id="UP000680038"/>
    </source>
</evidence>
<dbReference type="InterPro" id="IPR037066">
    <property type="entry name" value="Plug_dom_sf"/>
</dbReference>
<accession>A0A916JCE4</accession>
<protein>
    <recommendedName>
        <fullName evidence="4">TonB-dependent receptor</fullName>
    </recommendedName>
</protein>
<evidence type="ECO:0000313" key="2">
    <source>
        <dbReference type="EMBL" id="CAG4999896.1"/>
    </source>
</evidence>
<dbReference type="Gene3D" id="2.170.130.10">
    <property type="entry name" value="TonB-dependent receptor, plug domain"/>
    <property type="match status" value="1"/>
</dbReference>
<dbReference type="SUPFAM" id="SSF56935">
    <property type="entry name" value="Porins"/>
    <property type="match status" value="1"/>
</dbReference>
<evidence type="ECO:0000256" key="1">
    <source>
        <dbReference type="SAM" id="SignalP"/>
    </source>
</evidence>
<proteinExistence type="predicted"/>
<dbReference type="SUPFAM" id="SSF49464">
    <property type="entry name" value="Carboxypeptidase regulatory domain-like"/>
    <property type="match status" value="1"/>
</dbReference>
<keyword evidence="1" id="KW-0732">Signal</keyword>
<name>A0A916JCE4_9BACT</name>
<dbReference type="InterPro" id="IPR008969">
    <property type="entry name" value="CarboxyPept-like_regulatory"/>
</dbReference>